<sequence length="826" mass="92772">MKVLVRIWFREGESTFHLSMWTFILHCAVVTLGITNSATTATVSRSFLTDFDKMDKFTTKSQSKKQRMTIPHFLRTFNGNSVSLSSAFILPVKHRIISQTSNAPNKQLHHPPARNSLPLYKVKQGVNGGLQNGYIAQHPLVHQRGRNDNNTTNTNKVFEMVGPPLALNTQLKGLFHSPKGRVVASASNFSGKANKHSPLTNYSNKGFILAKQLKDTSALREKTPLDEEIIVMGAPLIFTKGNKKFLTISKHTKGKTSNILRNRAAPFHQKAYTPQKLQGVHESKTSLNMLALHNKTTLRNDKDVSSSMSPKNIQNHIPSNGNFHKQENNKVANLLKQNQSKTSSQSESQKETFGNETVVITDNFLPHNVSLKHPDSTYFHKQTPNKSGNQLQSIEQKQTDVFFETELGSNETSKAEGPGKNTTGYQEYNAKENHGSEETNSIFTTIIGDRQENLPPFPEENSEEKNVEDLQIFSDDSGSVSKDRDEGERDGQFQGKPMTSASNQRYMPVDDFGSPFYGNETDEYFKRDALAAHNRYRALHNAPPLQLSRELSAEAEKFAKRLAKVGVAYHEINRNLRKEDEGDNVARGCSEWGGLTSTGAIHRWYSQVCYFNWSKNAIQPEAKNFMQLIWKGTNHMGIGRAFGTRRGLPCTFIVARYRPGVMNAYEMHSNVDSGSFLPSYCDADKDKGLMSTGYPSTFFQKGVAQQFNEPPPDPQSFSNFQNNADPLTSVTFYPLGPWEKTIDSQDESDFTRVQPDEKKLYSLSPRVNVADATLDDDMDDEDNVSITGDDDDWKRTYKSPKVKGHIVVDAKKSTIKKTEKRLKKAG</sequence>
<gene>
    <name evidence="3" type="primary">Glipr2</name>
    <name evidence="3" type="ORF">AWC38_SpisGene10435</name>
</gene>
<evidence type="ECO:0000313" key="3">
    <source>
        <dbReference type="EMBL" id="PFX24966.1"/>
    </source>
</evidence>
<evidence type="ECO:0000259" key="2">
    <source>
        <dbReference type="SMART" id="SM00198"/>
    </source>
</evidence>
<dbReference type="InterPro" id="IPR014044">
    <property type="entry name" value="CAP_dom"/>
</dbReference>
<keyword evidence="4" id="KW-1185">Reference proteome</keyword>
<dbReference type="OrthoDB" id="5983436at2759"/>
<accession>A0A2B4S6F4</accession>
<evidence type="ECO:0000313" key="4">
    <source>
        <dbReference type="Proteomes" id="UP000225706"/>
    </source>
</evidence>
<feature type="region of interest" description="Disordered" evidence="1">
    <location>
        <begin position="451"/>
        <end position="507"/>
    </location>
</feature>
<dbReference type="Gene3D" id="3.40.33.10">
    <property type="entry name" value="CAP"/>
    <property type="match status" value="1"/>
</dbReference>
<feature type="compositionally biased region" description="Basic and acidic residues" evidence="1">
    <location>
        <begin position="481"/>
        <end position="491"/>
    </location>
</feature>
<protein>
    <submittedName>
        <fullName evidence="3">Golgi-associated plant pathogenesis-related protein 1</fullName>
    </submittedName>
</protein>
<dbReference type="Pfam" id="PF00188">
    <property type="entry name" value="CAP"/>
    <property type="match status" value="1"/>
</dbReference>
<dbReference type="AlphaFoldDB" id="A0A2B4S6F4"/>
<comment type="caution">
    <text evidence="3">The sequence shown here is derived from an EMBL/GenBank/DDBJ whole genome shotgun (WGS) entry which is preliminary data.</text>
</comment>
<organism evidence="3 4">
    <name type="scientific">Stylophora pistillata</name>
    <name type="common">Smooth cauliflower coral</name>
    <dbReference type="NCBI Taxonomy" id="50429"/>
    <lineage>
        <taxon>Eukaryota</taxon>
        <taxon>Metazoa</taxon>
        <taxon>Cnidaria</taxon>
        <taxon>Anthozoa</taxon>
        <taxon>Hexacorallia</taxon>
        <taxon>Scleractinia</taxon>
        <taxon>Astrocoeniina</taxon>
        <taxon>Pocilloporidae</taxon>
        <taxon>Stylophora</taxon>
    </lineage>
</organism>
<dbReference type="Proteomes" id="UP000225706">
    <property type="component" value="Unassembled WGS sequence"/>
</dbReference>
<dbReference type="SMART" id="SM00198">
    <property type="entry name" value="SCP"/>
    <property type="match status" value="1"/>
</dbReference>
<dbReference type="InterPro" id="IPR034113">
    <property type="entry name" value="SCP_GAPR1-like"/>
</dbReference>
<evidence type="ECO:0000256" key="1">
    <source>
        <dbReference type="SAM" id="MobiDB-lite"/>
    </source>
</evidence>
<dbReference type="InterPro" id="IPR035940">
    <property type="entry name" value="CAP_sf"/>
</dbReference>
<dbReference type="SUPFAM" id="SSF55797">
    <property type="entry name" value="PR-1-like"/>
    <property type="match status" value="1"/>
</dbReference>
<dbReference type="EMBL" id="LSMT01000163">
    <property type="protein sequence ID" value="PFX24966.1"/>
    <property type="molecule type" value="Genomic_DNA"/>
</dbReference>
<dbReference type="STRING" id="50429.A0A2B4S6F4"/>
<dbReference type="PANTHER" id="PTHR10334">
    <property type="entry name" value="CYSTEINE-RICH SECRETORY PROTEIN-RELATED"/>
    <property type="match status" value="1"/>
</dbReference>
<name>A0A2B4S6F4_STYPI</name>
<proteinExistence type="predicted"/>
<reference evidence="4" key="1">
    <citation type="journal article" date="2017" name="bioRxiv">
        <title>Comparative analysis of the genomes of Stylophora pistillata and Acropora digitifera provides evidence for extensive differences between species of corals.</title>
        <authorList>
            <person name="Voolstra C.R."/>
            <person name="Li Y."/>
            <person name="Liew Y.J."/>
            <person name="Baumgarten S."/>
            <person name="Zoccola D."/>
            <person name="Flot J.-F."/>
            <person name="Tambutte S."/>
            <person name="Allemand D."/>
            <person name="Aranda M."/>
        </authorList>
    </citation>
    <scope>NUCLEOTIDE SEQUENCE [LARGE SCALE GENOMIC DNA]</scope>
</reference>
<feature type="domain" description="SCP" evidence="2">
    <location>
        <begin position="524"/>
        <end position="664"/>
    </location>
</feature>
<dbReference type="CDD" id="cd05382">
    <property type="entry name" value="CAP_GAPR1-like"/>
    <property type="match status" value="1"/>
</dbReference>
<dbReference type="InterPro" id="IPR001283">
    <property type="entry name" value="CRISP-related"/>
</dbReference>